<evidence type="ECO:0000313" key="2">
    <source>
        <dbReference type="EMBL" id="MBO8455970.1"/>
    </source>
</evidence>
<dbReference type="AlphaFoldDB" id="A0A9D9HLC5"/>
<organism evidence="2 3">
    <name type="scientific">Candidatus Cryptobacteroides intestinigallinarum</name>
    <dbReference type="NCBI Taxonomy" id="2840767"/>
    <lineage>
        <taxon>Bacteria</taxon>
        <taxon>Pseudomonadati</taxon>
        <taxon>Bacteroidota</taxon>
        <taxon>Bacteroidia</taxon>
        <taxon>Bacteroidales</taxon>
        <taxon>Candidatus Cryptobacteroides</taxon>
    </lineage>
</organism>
<reference evidence="2" key="1">
    <citation type="submission" date="2020-10" db="EMBL/GenBank/DDBJ databases">
        <authorList>
            <person name="Gilroy R."/>
        </authorList>
    </citation>
    <scope>NUCLEOTIDE SEQUENCE</scope>
    <source>
        <strain evidence="2">B1-3475</strain>
    </source>
</reference>
<evidence type="ECO:0000256" key="1">
    <source>
        <dbReference type="SAM" id="Phobius"/>
    </source>
</evidence>
<keyword evidence="1" id="KW-0812">Transmembrane</keyword>
<proteinExistence type="predicted"/>
<name>A0A9D9HLC5_9BACT</name>
<keyword evidence="1" id="KW-1133">Transmembrane helix</keyword>
<reference evidence="2" key="2">
    <citation type="journal article" date="2021" name="PeerJ">
        <title>Extensive microbial diversity within the chicken gut microbiome revealed by metagenomics and culture.</title>
        <authorList>
            <person name="Gilroy R."/>
            <person name="Ravi A."/>
            <person name="Getino M."/>
            <person name="Pursley I."/>
            <person name="Horton D.L."/>
            <person name="Alikhan N.F."/>
            <person name="Baker D."/>
            <person name="Gharbi K."/>
            <person name="Hall N."/>
            <person name="Watson M."/>
            <person name="Adriaenssens E.M."/>
            <person name="Foster-Nyarko E."/>
            <person name="Jarju S."/>
            <person name="Secka A."/>
            <person name="Antonio M."/>
            <person name="Oren A."/>
            <person name="Chaudhuri R.R."/>
            <person name="La Ragione R."/>
            <person name="Hildebrand F."/>
            <person name="Pallen M.J."/>
        </authorList>
    </citation>
    <scope>NUCLEOTIDE SEQUENCE</scope>
    <source>
        <strain evidence="2">B1-3475</strain>
    </source>
</reference>
<accession>A0A9D9HLC5</accession>
<dbReference type="PROSITE" id="PS51257">
    <property type="entry name" value="PROKAR_LIPOPROTEIN"/>
    <property type="match status" value="1"/>
</dbReference>
<comment type="caution">
    <text evidence="2">The sequence shown here is derived from an EMBL/GenBank/DDBJ whole genome shotgun (WGS) entry which is preliminary data.</text>
</comment>
<evidence type="ECO:0000313" key="3">
    <source>
        <dbReference type="Proteomes" id="UP000823617"/>
    </source>
</evidence>
<feature type="transmembrane region" description="Helical" evidence="1">
    <location>
        <begin position="99"/>
        <end position="116"/>
    </location>
</feature>
<dbReference type="Proteomes" id="UP000823617">
    <property type="component" value="Unassembled WGS sequence"/>
</dbReference>
<dbReference type="EMBL" id="JADIMK010000066">
    <property type="protein sequence ID" value="MBO8455970.1"/>
    <property type="molecule type" value="Genomic_DNA"/>
</dbReference>
<gene>
    <name evidence="2" type="ORF">IAC08_06155</name>
</gene>
<feature type="transmembrane region" description="Helical" evidence="1">
    <location>
        <begin position="5"/>
        <end position="26"/>
    </location>
</feature>
<feature type="transmembrane region" description="Helical" evidence="1">
    <location>
        <begin position="38"/>
        <end position="60"/>
    </location>
</feature>
<sequence>MVRYLLSVAGWMIACLAAPVILFILLEPLLADMAVWLRAVAIVGEVLLVLVISPVAGLILNNCIEKMKYGCLLERVRCGEGMAMSQEQKRKALERSARRWILISVAIALLLAALILR</sequence>
<protein>
    <submittedName>
        <fullName evidence="2">Uncharacterized protein</fullName>
    </submittedName>
</protein>
<keyword evidence="1" id="KW-0472">Membrane</keyword>